<organism evidence="1 2">
    <name type="scientific">Paragonimus heterotremus</name>
    <dbReference type="NCBI Taxonomy" id="100268"/>
    <lineage>
        <taxon>Eukaryota</taxon>
        <taxon>Metazoa</taxon>
        <taxon>Spiralia</taxon>
        <taxon>Lophotrochozoa</taxon>
        <taxon>Platyhelminthes</taxon>
        <taxon>Trematoda</taxon>
        <taxon>Digenea</taxon>
        <taxon>Plagiorchiida</taxon>
        <taxon>Troglotremata</taxon>
        <taxon>Troglotrematidae</taxon>
        <taxon>Paragonimus</taxon>
    </lineage>
</organism>
<evidence type="ECO:0000313" key="2">
    <source>
        <dbReference type="Proteomes" id="UP000748531"/>
    </source>
</evidence>
<accession>A0A8J4SRU6</accession>
<gene>
    <name evidence="1" type="ORF">PHET_02752</name>
</gene>
<sequence length="74" mass="8549">MVSNKTVEQCKTIAIESQKFGGFSFWNQICFFNNLRSRMATTYDEFHNLYWMDCCRKPPASLCALEIDSVEPVG</sequence>
<dbReference type="AlphaFoldDB" id="A0A8J4SRU6"/>
<comment type="caution">
    <text evidence="1">The sequence shown here is derived from an EMBL/GenBank/DDBJ whole genome shotgun (WGS) entry which is preliminary data.</text>
</comment>
<keyword evidence="2" id="KW-1185">Reference proteome</keyword>
<dbReference type="Proteomes" id="UP000748531">
    <property type="component" value="Unassembled WGS sequence"/>
</dbReference>
<dbReference type="EMBL" id="LUCH01001126">
    <property type="protein sequence ID" value="KAF5403620.1"/>
    <property type="molecule type" value="Genomic_DNA"/>
</dbReference>
<reference evidence="1" key="1">
    <citation type="submission" date="2019-05" db="EMBL/GenBank/DDBJ databases">
        <title>Annotation for the trematode Paragonimus heterotremus.</title>
        <authorList>
            <person name="Choi Y.-J."/>
        </authorList>
    </citation>
    <scope>NUCLEOTIDE SEQUENCE</scope>
    <source>
        <strain evidence="1">LC</strain>
    </source>
</reference>
<proteinExistence type="predicted"/>
<name>A0A8J4SRU6_9TREM</name>
<protein>
    <submittedName>
        <fullName evidence="1">Uncharacterized protein</fullName>
    </submittedName>
</protein>
<evidence type="ECO:0000313" key="1">
    <source>
        <dbReference type="EMBL" id="KAF5403620.1"/>
    </source>
</evidence>